<dbReference type="OrthoDB" id="1921208at2759"/>
<dbReference type="InterPro" id="IPR001929">
    <property type="entry name" value="Germin"/>
</dbReference>
<keyword evidence="6" id="KW-0732">Signal</keyword>
<sequence length="234" mass="24767">MLSKLLFLGVALTASLATADQSHDIKTAITNKEKLNALKPEDWVFDFEKSTNPSYTFVPGSVNNANAGTWPAAVGTGMTVALLNLGPCSILPAHWHPRATNFVVITHGSVKTWMLNENGVEPIETLLTGKKMTIFPAGSLHFMENTGCENAQLVSALNSEDHGTTNALNSLLLLGNTRLATLLGASNGTVESFFHEGKAGAGIQGVGTASQYGNPACIARCGLKVPFEENTKLN</sequence>
<dbReference type="GO" id="GO:0005576">
    <property type="term" value="C:extracellular region"/>
    <property type="evidence" value="ECO:0007669"/>
    <property type="project" value="UniProtKB-SubCell"/>
</dbReference>
<dbReference type="GO" id="GO:0030145">
    <property type="term" value="F:manganese ion binding"/>
    <property type="evidence" value="ECO:0007669"/>
    <property type="project" value="InterPro"/>
</dbReference>
<proteinExistence type="inferred from homology"/>
<evidence type="ECO:0000256" key="6">
    <source>
        <dbReference type="SAM" id="SignalP"/>
    </source>
</evidence>
<evidence type="ECO:0000256" key="1">
    <source>
        <dbReference type="ARBA" id="ARBA00004613"/>
    </source>
</evidence>
<evidence type="ECO:0000256" key="3">
    <source>
        <dbReference type="ARBA" id="ARBA00022525"/>
    </source>
</evidence>
<dbReference type="SMART" id="SM00835">
    <property type="entry name" value="Cupin_1"/>
    <property type="match status" value="1"/>
</dbReference>
<evidence type="ECO:0000256" key="4">
    <source>
        <dbReference type="ARBA" id="ARBA00022723"/>
    </source>
</evidence>
<dbReference type="Proteomes" id="UP000800235">
    <property type="component" value="Unassembled WGS sequence"/>
</dbReference>
<organism evidence="8 9">
    <name type="scientific">Tothia fuscella</name>
    <dbReference type="NCBI Taxonomy" id="1048955"/>
    <lineage>
        <taxon>Eukaryota</taxon>
        <taxon>Fungi</taxon>
        <taxon>Dikarya</taxon>
        <taxon>Ascomycota</taxon>
        <taxon>Pezizomycotina</taxon>
        <taxon>Dothideomycetes</taxon>
        <taxon>Pleosporomycetidae</taxon>
        <taxon>Venturiales</taxon>
        <taxon>Cylindrosympodiaceae</taxon>
        <taxon>Tothia</taxon>
    </lineage>
</organism>
<protein>
    <submittedName>
        <fullName evidence="8">RmlC-like cupin</fullName>
    </submittedName>
</protein>
<evidence type="ECO:0000313" key="9">
    <source>
        <dbReference type="Proteomes" id="UP000800235"/>
    </source>
</evidence>
<dbReference type="AlphaFoldDB" id="A0A9P4U4L3"/>
<dbReference type="Gene3D" id="2.60.120.10">
    <property type="entry name" value="Jelly Rolls"/>
    <property type="match status" value="1"/>
</dbReference>
<reference evidence="8" key="1">
    <citation type="journal article" date="2020" name="Stud. Mycol.">
        <title>101 Dothideomycetes genomes: a test case for predicting lifestyles and emergence of pathogens.</title>
        <authorList>
            <person name="Haridas S."/>
            <person name="Albert R."/>
            <person name="Binder M."/>
            <person name="Bloem J."/>
            <person name="Labutti K."/>
            <person name="Salamov A."/>
            <person name="Andreopoulos B."/>
            <person name="Baker S."/>
            <person name="Barry K."/>
            <person name="Bills G."/>
            <person name="Bluhm B."/>
            <person name="Cannon C."/>
            <person name="Castanera R."/>
            <person name="Culley D."/>
            <person name="Daum C."/>
            <person name="Ezra D."/>
            <person name="Gonzalez J."/>
            <person name="Henrissat B."/>
            <person name="Kuo A."/>
            <person name="Liang C."/>
            <person name="Lipzen A."/>
            <person name="Lutzoni F."/>
            <person name="Magnuson J."/>
            <person name="Mondo S."/>
            <person name="Nolan M."/>
            <person name="Ohm R."/>
            <person name="Pangilinan J."/>
            <person name="Park H.-J."/>
            <person name="Ramirez L."/>
            <person name="Alfaro M."/>
            <person name="Sun H."/>
            <person name="Tritt A."/>
            <person name="Yoshinaga Y."/>
            <person name="Zwiers L.-H."/>
            <person name="Turgeon B."/>
            <person name="Goodwin S."/>
            <person name="Spatafora J."/>
            <person name="Crous P."/>
            <person name="Grigoriev I."/>
        </authorList>
    </citation>
    <scope>NUCLEOTIDE SEQUENCE</scope>
    <source>
        <strain evidence="8">CBS 130266</strain>
    </source>
</reference>
<dbReference type="InterPro" id="IPR014710">
    <property type="entry name" value="RmlC-like_jellyroll"/>
</dbReference>
<evidence type="ECO:0000256" key="5">
    <source>
        <dbReference type="ARBA" id="ARBA00023211"/>
    </source>
</evidence>
<name>A0A9P4U4L3_9PEZI</name>
<evidence type="ECO:0000256" key="2">
    <source>
        <dbReference type="ARBA" id="ARBA00007456"/>
    </source>
</evidence>
<comment type="caution">
    <text evidence="8">The sequence shown here is derived from an EMBL/GenBank/DDBJ whole genome shotgun (WGS) entry which is preliminary data.</text>
</comment>
<feature type="chain" id="PRO_5040324154" evidence="6">
    <location>
        <begin position="20"/>
        <end position="234"/>
    </location>
</feature>
<keyword evidence="9" id="KW-1185">Reference proteome</keyword>
<comment type="similarity">
    <text evidence="2">Belongs to the germin family.</text>
</comment>
<dbReference type="InterPro" id="IPR006045">
    <property type="entry name" value="Cupin_1"/>
</dbReference>
<dbReference type="InterPro" id="IPR011051">
    <property type="entry name" value="RmlC_Cupin_sf"/>
</dbReference>
<keyword evidence="4" id="KW-0479">Metal-binding</keyword>
<dbReference type="SUPFAM" id="SSF51182">
    <property type="entry name" value="RmlC-like cupins"/>
    <property type="match status" value="1"/>
</dbReference>
<evidence type="ECO:0000313" key="8">
    <source>
        <dbReference type="EMBL" id="KAF2436178.1"/>
    </source>
</evidence>
<dbReference type="CDD" id="cd02241">
    <property type="entry name" value="cupin_OxOx"/>
    <property type="match status" value="1"/>
</dbReference>
<comment type="subcellular location">
    <subcellularLocation>
        <location evidence="1">Secreted</location>
    </subcellularLocation>
</comment>
<dbReference type="EMBL" id="MU007011">
    <property type="protein sequence ID" value="KAF2436178.1"/>
    <property type="molecule type" value="Genomic_DNA"/>
</dbReference>
<feature type="signal peptide" evidence="6">
    <location>
        <begin position="1"/>
        <end position="19"/>
    </location>
</feature>
<accession>A0A9P4U4L3</accession>
<dbReference type="Pfam" id="PF00190">
    <property type="entry name" value="Cupin_1"/>
    <property type="match status" value="1"/>
</dbReference>
<feature type="domain" description="Cupin type-1" evidence="7">
    <location>
        <begin position="45"/>
        <end position="191"/>
    </location>
</feature>
<gene>
    <name evidence="8" type="ORF">EJ08DRAFT_692062</name>
</gene>
<keyword evidence="3" id="KW-0964">Secreted</keyword>
<dbReference type="PANTHER" id="PTHR31238">
    <property type="entry name" value="GERMIN-LIKE PROTEIN SUBFAMILY 3 MEMBER 3"/>
    <property type="match status" value="1"/>
</dbReference>
<keyword evidence="5" id="KW-0464">Manganese</keyword>
<evidence type="ECO:0000259" key="7">
    <source>
        <dbReference type="SMART" id="SM00835"/>
    </source>
</evidence>